<evidence type="ECO:0000256" key="4">
    <source>
        <dbReference type="ARBA" id="ARBA00022598"/>
    </source>
</evidence>
<dbReference type="GO" id="GO:0005737">
    <property type="term" value="C:cytoplasm"/>
    <property type="evidence" value="ECO:0007669"/>
    <property type="project" value="UniProtKB-SubCell"/>
</dbReference>
<dbReference type="GO" id="GO:0005524">
    <property type="term" value="F:ATP binding"/>
    <property type="evidence" value="ECO:0007669"/>
    <property type="project" value="UniProtKB-UniRule"/>
</dbReference>
<dbReference type="SUPFAM" id="SSF52954">
    <property type="entry name" value="Class II aaRS ABD-related"/>
    <property type="match status" value="1"/>
</dbReference>
<comment type="catalytic activity">
    <reaction evidence="12 13">
        <text>tRNA(Thr) + L-threonine + ATP = L-threonyl-tRNA(Thr) + AMP + diphosphate + H(+)</text>
        <dbReference type="Rhea" id="RHEA:24624"/>
        <dbReference type="Rhea" id="RHEA-COMP:9670"/>
        <dbReference type="Rhea" id="RHEA-COMP:9704"/>
        <dbReference type="ChEBI" id="CHEBI:15378"/>
        <dbReference type="ChEBI" id="CHEBI:30616"/>
        <dbReference type="ChEBI" id="CHEBI:33019"/>
        <dbReference type="ChEBI" id="CHEBI:57926"/>
        <dbReference type="ChEBI" id="CHEBI:78442"/>
        <dbReference type="ChEBI" id="CHEBI:78534"/>
        <dbReference type="ChEBI" id="CHEBI:456215"/>
        <dbReference type="EC" id="6.1.1.3"/>
    </reaction>
</comment>
<name>A0A4P5ZDN8_PLAAG</name>
<dbReference type="EMBL" id="BJCD01000031">
    <property type="protein sequence ID" value="GDZ93054.1"/>
    <property type="molecule type" value="Genomic_DNA"/>
</dbReference>
<dbReference type="SUPFAM" id="SSF55681">
    <property type="entry name" value="Class II aaRS and biotin synthetases"/>
    <property type="match status" value="1"/>
</dbReference>
<evidence type="ECO:0000256" key="5">
    <source>
        <dbReference type="ARBA" id="ARBA00022723"/>
    </source>
</evidence>
<keyword evidence="4 13" id="KW-0436">Ligase</keyword>
<dbReference type="AlphaFoldDB" id="A0A4P5ZDN8"/>
<dbReference type="Pfam" id="PF07973">
    <property type="entry name" value="tRNA_SAD"/>
    <property type="match status" value="1"/>
</dbReference>
<dbReference type="SMART" id="SM00863">
    <property type="entry name" value="tRNA_SAD"/>
    <property type="match status" value="1"/>
</dbReference>
<dbReference type="HAMAP" id="MF_00184">
    <property type="entry name" value="Thr_tRNA_synth"/>
    <property type="match status" value="1"/>
</dbReference>
<dbReference type="CDD" id="cd00860">
    <property type="entry name" value="ThrRS_anticodon"/>
    <property type="match status" value="1"/>
</dbReference>
<dbReference type="EC" id="6.1.1.3" evidence="13"/>
<evidence type="ECO:0000256" key="2">
    <source>
        <dbReference type="ARBA" id="ARBA00022490"/>
    </source>
</evidence>
<dbReference type="FunFam" id="3.40.50.800:FF:000001">
    <property type="entry name" value="Threonine--tRNA ligase"/>
    <property type="match status" value="1"/>
</dbReference>
<dbReference type="Pfam" id="PF03129">
    <property type="entry name" value="HGTP_anticodon"/>
    <property type="match status" value="1"/>
</dbReference>
<proteinExistence type="inferred from homology"/>
<dbReference type="PANTHER" id="PTHR11451:SF44">
    <property type="entry name" value="THREONINE--TRNA LIGASE, CHLOROPLASTIC_MITOCHONDRIAL 2"/>
    <property type="match status" value="1"/>
</dbReference>
<gene>
    <name evidence="13" type="primary">thrS</name>
    <name evidence="16" type="ORF">PA905_08890</name>
</gene>
<dbReference type="SUPFAM" id="SSF55186">
    <property type="entry name" value="ThrRS/AlaRS common domain"/>
    <property type="match status" value="1"/>
</dbReference>
<dbReference type="InterPro" id="IPR002314">
    <property type="entry name" value="aa-tRNA-synt_IIb"/>
</dbReference>
<dbReference type="Pfam" id="PF00587">
    <property type="entry name" value="tRNA-synt_2b"/>
    <property type="match status" value="1"/>
</dbReference>
<dbReference type="PRINTS" id="PR01047">
    <property type="entry name" value="TRNASYNTHTHR"/>
</dbReference>
<dbReference type="InterPro" id="IPR002320">
    <property type="entry name" value="Thr-tRNA-ligase_IIa"/>
</dbReference>
<comment type="cofactor">
    <cofactor evidence="13">
        <name>Zn(2+)</name>
        <dbReference type="ChEBI" id="CHEBI:29105"/>
    </cofactor>
    <text evidence="13">Binds 1 zinc ion per subunit.</text>
</comment>
<accession>A0A4P5ZDN8</accession>
<feature type="region of interest" description="Disordered" evidence="14">
    <location>
        <begin position="1"/>
        <end position="26"/>
    </location>
</feature>
<keyword evidence="5 13" id="KW-0479">Metal-binding</keyword>
<feature type="domain" description="Aminoacyl-transfer RNA synthetases class-II family profile" evidence="15">
    <location>
        <begin position="229"/>
        <end position="517"/>
    </location>
</feature>
<feature type="binding site" evidence="13">
    <location>
        <position position="353"/>
    </location>
    <ligand>
        <name>Zn(2+)</name>
        <dbReference type="ChEBI" id="CHEBI:29105"/>
        <note>catalytic</note>
    </ligand>
</feature>
<keyword evidence="9 13" id="KW-0694">RNA-binding</keyword>
<feature type="compositionally biased region" description="Basic and acidic residues" evidence="14">
    <location>
        <begin position="12"/>
        <end position="26"/>
    </location>
</feature>
<evidence type="ECO:0000259" key="15">
    <source>
        <dbReference type="PROSITE" id="PS50862"/>
    </source>
</evidence>
<dbReference type="Proteomes" id="UP000299794">
    <property type="component" value="Unassembled WGS sequence"/>
</dbReference>
<keyword evidence="8 13" id="KW-0067">ATP-binding</keyword>
<evidence type="ECO:0000256" key="11">
    <source>
        <dbReference type="ARBA" id="ARBA00023146"/>
    </source>
</evidence>
<evidence type="ECO:0000256" key="14">
    <source>
        <dbReference type="SAM" id="MobiDB-lite"/>
    </source>
</evidence>
<dbReference type="GO" id="GO:0000049">
    <property type="term" value="F:tRNA binding"/>
    <property type="evidence" value="ECO:0007669"/>
    <property type="project" value="UniProtKB-KW"/>
</dbReference>
<evidence type="ECO:0000256" key="13">
    <source>
        <dbReference type="HAMAP-Rule" id="MF_00184"/>
    </source>
</evidence>
<dbReference type="InterPro" id="IPR045864">
    <property type="entry name" value="aa-tRNA-synth_II/BPL/LPL"/>
</dbReference>
<dbReference type="PANTHER" id="PTHR11451">
    <property type="entry name" value="THREONINE-TRNA LIGASE"/>
    <property type="match status" value="1"/>
</dbReference>
<comment type="subunit">
    <text evidence="13">Homodimer.</text>
</comment>
<dbReference type="GO" id="GO:0046872">
    <property type="term" value="F:metal ion binding"/>
    <property type="evidence" value="ECO:0007669"/>
    <property type="project" value="UniProtKB-KW"/>
</dbReference>
<evidence type="ECO:0000256" key="10">
    <source>
        <dbReference type="ARBA" id="ARBA00022917"/>
    </source>
</evidence>
<evidence type="ECO:0000256" key="6">
    <source>
        <dbReference type="ARBA" id="ARBA00022741"/>
    </source>
</evidence>
<organism evidence="16 17">
    <name type="scientific">Planktothrix agardhii CCAP 1459/11A</name>
    <dbReference type="NCBI Taxonomy" id="282420"/>
    <lineage>
        <taxon>Bacteria</taxon>
        <taxon>Bacillati</taxon>
        <taxon>Cyanobacteriota</taxon>
        <taxon>Cyanophyceae</taxon>
        <taxon>Oscillatoriophycideae</taxon>
        <taxon>Oscillatoriales</taxon>
        <taxon>Microcoleaceae</taxon>
        <taxon>Planktothrix</taxon>
    </lineage>
</organism>
<dbReference type="CDD" id="cd00771">
    <property type="entry name" value="ThrRS_core"/>
    <property type="match status" value="1"/>
</dbReference>
<feature type="binding site" evidence="13">
    <location>
        <position position="482"/>
    </location>
    <ligand>
        <name>Zn(2+)</name>
        <dbReference type="ChEBI" id="CHEBI:29105"/>
        <note>catalytic</note>
    </ligand>
</feature>
<keyword evidence="11 13" id="KW-0030">Aminoacyl-tRNA synthetase</keyword>
<protein>
    <recommendedName>
        <fullName evidence="13">Threonine--tRNA ligase</fullName>
        <ecNumber evidence="13">6.1.1.3</ecNumber>
    </recommendedName>
    <alternativeName>
        <fullName evidence="13">Threonyl-tRNA synthetase</fullName>
        <shortName evidence="13">ThrRS</shortName>
    </alternativeName>
</protein>
<keyword evidence="10 13" id="KW-0648">Protein biosynthesis</keyword>
<evidence type="ECO:0000256" key="8">
    <source>
        <dbReference type="ARBA" id="ARBA00022840"/>
    </source>
</evidence>
<keyword evidence="3 13" id="KW-0820">tRNA-binding</keyword>
<dbReference type="InterPro" id="IPR047246">
    <property type="entry name" value="ThrRS_anticodon"/>
</dbReference>
<evidence type="ECO:0000313" key="17">
    <source>
        <dbReference type="Proteomes" id="UP000299794"/>
    </source>
</evidence>
<dbReference type="Gene3D" id="3.30.930.10">
    <property type="entry name" value="Bira Bifunctional Protein, Domain 2"/>
    <property type="match status" value="1"/>
</dbReference>
<dbReference type="PROSITE" id="PS50862">
    <property type="entry name" value="AA_TRNA_LIGASE_II"/>
    <property type="match status" value="1"/>
</dbReference>
<keyword evidence="6 13" id="KW-0547">Nucleotide-binding</keyword>
<evidence type="ECO:0000256" key="1">
    <source>
        <dbReference type="ARBA" id="ARBA00008226"/>
    </source>
</evidence>
<evidence type="ECO:0000256" key="3">
    <source>
        <dbReference type="ARBA" id="ARBA00022555"/>
    </source>
</evidence>
<comment type="caution">
    <text evidence="16">The sequence shown here is derived from an EMBL/GenBank/DDBJ whole genome shotgun (WGS) entry which is preliminary data.</text>
</comment>
<dbReference type="InterPro" id="IPR033728">
    <property type="entry name" value="ThrRS_core"/>
</dbReference>
<sequence>MSISELEGSQEPLEKKVHLPKTSESESLKRIRHTASHVMAMAVQKLFPKAQVTIGPWIENGFYYDFDSPEPFTEKDLKSIQKEMVKIIKRKLPVIREEVSREEAQQRIQKIGESYKLEILQGLQEPITLYHLGEQWWDLCAGPHVENTVDIDPNAIELESVAGAYWRGDETKAQLQRIYGTAWETPEQLAEHKRRKQEAIRRDHRRLGKELGLFIFSDLVGPGLPLWTPKGTLLRSTLEDFLKKEQVKRGYLGVTTPHIGRVDLFKTSGHWQKYQEDMFPMMADDEEAKDNEQGFVLKPMNCPFHIQIYKSELRSYRELPMRLAEFGTVYRYEQSGELGGLTRVRGFTVDDSHLFVTPEQLDDEFVKVVDLILFVFKSLQLTNFKARLSFRDPSLDKYIGSDEVWNKSEGAIRRAVETLGMNYFEGIGEAAFYGPKLDFIFQDALEREWQLGTVQVDYNLPERFDLEYVAEDGTRQRPVMIHRAPFGSLERLVGILIEEYVGDFPIWLAPVQFRLLPVSQEFLPFAQEIALRMRSAGIRAEADASSERLGKLIRNAEKDKIPVMAVVGAKEIEANCLNIRTRADGELGEIPVEDVIQQLQQAISSYGNFTKTV</sequence>
<dbReference type="InterPro" id="IPR036621">
    <property type="entry name" value="Anticodon-bd_dom_sf"/>
</dbReference>
<evidence type="ECO:0000256" key="9">
    <source>
        <dbReference type="ARBA" id="ARBA00022884"/>
    </source>
</evidence>
<dbReference type="RefSeq" id="WP_026786042.1">
    <property type="nucleotide sequence ID" value="NZ_BJCD01000031.1"/>
</dbReference>
<keyword evidence="2 13" id="KW-0963">Cytoplasm</keyword>
<dbReference type="Gene3D" id="3.30.54.20">
    <property type="match status" value="1"/>
</dbReference>
<feature type="binding site" evidence="13">
    <location>
        <position position="302"/>
    </location>
    <ligand>
        <name>Zn(2+)</name>
        <dbReference type="ChEBI" id="CHEBI:29105"/>
        <note>catalytic</note>
    </ligand>
</feature>
<dbReference type="InterPro" id="IPR004154">
    <property type="entry name" value="Anticodon-bd"/>
</dbReference>
<reference evidence="17" key="1">
    <citation type="submission" date="2019-02" db="EMBL/GenBank/DDBJ databases">
        <title>Draft genome sequence of Planktothrix agardhii NIES-905.</title>
        <authorList>
            <person name="Yamaguchi H."/>
            <person name="Suzuki S."/>
            <person name="Kawachi M."/>
        </authorList>
    </citation>
    <scope>NUCLEOTIDE SEQUENCE [LARGE SCALE GENOMIC DNA]</scope>
    <source>
        <strain evidence="17">CCAP 1459/11A</strain>
    </source>
</reference>
<dbReference type="InterPro" id="IPR018163">
    <property type="entry name" value="Thr/Ala-tRNA-synth_IIc_edit"/>
</dbReference>
<keyword evidence="7 13" id="KW-0862">Zinc</keyword>
<dbReference type="FunFam" id="3.30.930.10:FF:000002">
    <property type="entry name" value="Threonine--tRNA ligase"/>
    <property type="match status" value="1"/>
</dbReference>
<dbReference type="FunFam" id="3.30.54.20:FF:000002">
    <property type="entry name" value="Threonine--tRNA ligase"/>
    <property type="match status" value="1"/>
</dbReference>
<dbReference type="Gene3D" id="3.30.980.10">
    <property type="entry name" value="Threonyl-trna Synthetase, Chain A, domain 2"/>
    <property type="match status" value="1"/>
</dbReference>
<dbReference type="GO" id="GO:0006435">
    <property type="term" value="P:threonyl-tRNA aminoacylation"/>
    <property type="evidence" value="ECO:0007669"/>
    <property type="project" value="UniProtKB-UniRule"/>
</dbReference>
<comment type="similarity">
    <text evidence="1 13">Belongs to the class-II aminoacyl-tRNA synthetase family.</text>
</comment>
<comment type="subcellular location">
    <subcellularLocation>
        <location evidence="13">Cytoplasm</location>
    </subcellularLocation>
</comment>
<dbReference type="NCBIfam" id="TIGR00418">
    <property type="entry name" value="thrS"/>
    <property type="match status" value="1"/>
</dbReference>
<comment type="caution">
    <text evidence="13">Lacks conserved residue(s) required for the propagation of feature annotation.</text>
</comment>
<evidence type="ECO:0000256" key="7">
    <source>
        <dbReference type="ARBA" id="ARBA00022833"/>
    </source>
</evidence>
<evidence type="ECO:0000256" key="12">
    <source>
        <dbReference type="ARBA" id="ARBA00049515"/>
    </source>
</evidence>
<dbReference type="GO" id="GO:0004829">
    <property type="term" value="F:threonine-tRNA ligase activity"/>
    <property type="evidence" value="ECO:0007669"/>
    <property type="project" value="UniProtKB-UniRule"/>
</dbReference>
<evidence type="ECO:0000313" key="16">
    <source>
        <dbReference type="EMBL" id="GDZ93054.1"/>
    </source>
</evidence>
<dbReference type="InterPro" id="IPR006195">
    <property type="entry name" value="aa-tRNA-synth_II"/>
</dbReference>
<dbReference type="Gene3D" id="3.40.50.800">
    <property type="entry name" value="Anticodon-binding domain"/>
    <property type="match status" value="1"/>
</dbReference>
<dbReference type="InterPro" id="IPR012947">
    <property type="entry name" value="tRNA_SAD"/>
</dbReference>